<comment type="similarity">
    <text evidence="1">Belongs to the PP2C family.</text>
</comment>
<dbReference type="AlphaFoldDB" id="A0AAE0KPG9"/>
<evidence type="ECO:0000256" key="1">
    <source>
        <dbReference type="RuleBase" id="RU366020"/>
    </source>
</evidence>
<evidence type="ECO:0000259" key="3">
    <source>
        <dbReference type="PROSITE" id="PS51746"/>
    </source>
</evidence>
<protein>
    <recommendedName>
        <fullName evidence="1">Protein phosphatase</fullName>
        <ecNumber evidence="1">3.1.3.16</ecNumber>
    </recommendedName>
</protein>
<evidence type="ECO:0000256" key="2">
    <source>
        <dbReference type="SAM" id="MobiDB-lite"/>
    </source>
</evidence>
<keyword evidence="1" id="KW-0904">Protein phosphatase</keyword>
<feature type="domain" description="PPM-type phosphatase" evidence="3">
    <location>
        <begin position="373"/>
        <end position="654"/>
    </location>
</feature>
<dbReference type="InterPro" id="IPR001932">
    <property type="entry name" value="PPM-type_phosphatase-like_dom"/>
</dbReference>
<dbReference type="PANTHER" id="PTHR12320:SF1">
    <property type="entry name" value="PROTEIN PHOSPHATASE PTC7 HOMOLOG"/>
    <property type="match status" value="1"/>
</dbReference>
<gene>
    <name evidence="4" type="ORF">CYMTET_35135</name>
</gene>
<evidence type="ECO:0000313" key="5">
    <source>
        <dbReference type="Proteomes" id="UP001190700"/>
    </source>
</evidence>
<evidence type="ECO:0000313" key="4">
    <source>
        <dbReference type="EMBL" id="KAK3255695.1"/>
    </source>
</evidence>
<proteinExistence type="inferred from homology"/>
<dbReference type="Proteomes" id="UP001190700">
    <property type="component" value="Unassembled WGS sequence"/>
</dbReference>
<feature type="compositionally biased region" description="Low complexity" evidence="2">
    <location>
        <begin position="249"/>
        <end position="259"/>
    </location>
</feature>
<name>A0AAE0KPG9_9CHLO</name>
<keyword evidence="1" id="KW-0464">Manganese</keyword>
<comment type="cofactor">
    <cofactor evidence="1">
        <name>Mg(2+)</name>
        <dbReference type="ChEBI" id="CHEBI:18420"/>
    </cofactor>
</comment>
<dbReference type="PANTHER" id="PTHR12320">
    <property type="entry name" value="PROTEIN PHOSPHATASE 2C"/>
    <property type="match status" value="1"/>
</dbReference>
<comment type="cofactor">
    <cofactor evidence="1">
        <name>Mn(2+)</name>
        <dbReference type="ChEBI" id="CHEBI:29035"/>
    </cofactor>
</comment>
<dbReference type="PROSITE" id="PS51746">
    <property type="entry name" value="PPM_2"/>
    <property type="match status" value="1"/>
</dbReference>
<keyword evidence="1" id="KW-0378">Hydrolase</keyword>
<comment type="catalytic activity">
    <reaction evidence="1">
        <text>O-phospho-L-seryl-[protein] + H2O = L-seryl-[protein] + phosphate</text>
        <dbReference type="Rhea" id="RHEA:20629"/>
        <dbReference type="Rhea" id="RHEA-COMP:9863"/>
        <dbReference type="Rhea" id="RHEA-COMP:11604"/>
        <dbReference type="ChEBI" id="CHEBI:15377"/>
        <dbReference type="ChEBI" id="CHEBI:29999"/>
        <dbReference type="ChEBI" id="CHEBI:43474"/>
        <dbReference type="ChEBI" id="CHEBI:83421"/>
        <dbReference type="EC" id="3.1.3.16"/>
    </reaction>
</comment>
<comment type="caution">
    <text evidence="4">The sequence shown here is derived from an EMBL/GenBank/DDBJ whole genome shotgun (WGS) entry which is preliminary data.</text>
</comment>
<accession>A0AAE0KPG9</accession>
<dbReference type="EC" id="3.1.3.16" evidence="1"/>
<keyword evidence="5" id="KW-1185">Reference proteome</keyword>
<keyword evidence="1" id="KW-0460">Magnesium</keyword>
<dbReference type="GO" id="GO:0004722">
    <property type="term" value="F:protein serine/threonine phosphatase activity"/>
    <property type="evidence" value="ECO:0007669"/>
    <property type="project" value="UniProtKB-EC"/>
</dbReference>
<dbReference type="InterPro" id="IPR039123">
    <property type="entry name" value="PPTC7"/>
</dbReference>
<dbReference type="EMBL" id="LGRX02022374">
    <property type="protein sequence ID" value="KAK3255695.1"/>
    <property type="molecule type" value="Genomic_DNA"/>
</dbReference>
<reference evidence="4 5" key="1">
    <citation type="journal article" date="2015" name="Genome Biol. Evol.">
        <title>Comparative Genomics of a Bacterivorous Green Alga Reveals Evolutionary Causalities and Consequences of Phago-Mixotrophic Mode of Nutrition.</title>
        <authorList>
            <person name="Burns J.A."/>
            <person name="Paasch A."/>
            <person name="Narechania A."/>
            <person name="Kim E."/>
        </authorList>
    </citation>
    <scope>NUCLEOTIDE SEQUENCE [LARGE SCALE GENOMIC DNA]</scope>
    <source>
        <strain evidence="4 5">PLY_AMNH</strain>
    </source>
</reference>
<dbReference type="Pfam" id="PF07228">
    <property type="entry name" value="SpoIIE"/>
    <property type="match status" value="1"/>
</dbReference>
<dbReference type="SUPFAM" id="SSF81606">
    <property type="entry name" value="PP2C-like"/>
    <property type="match status" value="1"/>
</dbReference>
<dbReference type="Gene3D" id="3.60.40.10">
    <property type="entry name" value="PPM-type phosphatase domain"/>
    <property type="match status" value="1"/>
</dbReference>
<keyword evidence="1" id="KW-0479">Metal-binding</keyword>
<dbReference type="GO" id="GO:0046872">
    <property type="term" value="F:metal ion binding"/>
    <property type="evidence" value="ECO:0007669"/>
    <property type="project" value="UniProtKB-UniRule"/>
</dbReference>
<feature type="region of interest" description="Disordered" evidence="2">
    <location>
        <begin position="175"/>
        <end position="196"/>
    </location>
</feature>
<dbReference type="SMART" id="SM00332">
    <property type="entry name" value="PP2Cc"/>
    <property type="match status" value="1"/>
</dbReference>
<comment type="catalytic activity">
    <reaction evidence="1">
        <text>O-phospho-L-threonyl-[protein] + H2O = L-threonyl-[protein] + phosphate</text>
        <dbReference type="Rhea" id="RHEA:47004"/>
        <dbReference type="Rhea" id="RHEA-COMP:11060"/>
        <dbReference type="Rhea" id="RHEA-COMP:11605"/>
        <dbReference type="ChEBI" id="CHEBI:15377"/>
        <dbReference type="ChEBI" id="CHEBI:30013"/>
        <dbReference type="ChEBI" id="CHEBI:43474"/>
        <dbReference type="ChEBI" id="CHEBI:61977"/>
        <dbReference type="EC" id="3.1.3.16"/>
    </reaction>
</comment>
<dbReference type="InterPro" id="IPR036457">
    <property type="entry name" value="PPM-type-like_dom_sf"/>
</dbReference>
<organism evidence="4 5">
    <name type="scientific">Cymbomonas tetramitiformis</name>
    <dbReference type="NCBI Taxonomy" id="36881"/>
    <lineage>
        <taxon>Eukaryota</taxon>
        <taxon>Viridiplantae</taxon>
        <taxon>Chlorophyta</taxon>
        <taxon>Pyramimonadophyceae</taxon>
        <taxon>Pyramimonadales</taxon>
        <taxon>Pyramimonadaceae</taxon>
        <taxon>Cymbomonas</taxon>
    </lineage>
</organism>
<sequence length="655" mass="70978">MCLREEVAPSGQRCLFQHSARTTETNAQTSVAPWKSVVFGEETDMAKEEGSAASRNNPMALGDEDELYASLASLTECPLLVPLEDHENSATKALPLHPRQQVAGFPHALARKGPVQLYAAMAFSAMAALDRMRDGLDGMAPRERTEVEQESTRGAVPRGAATLLLADTLLGSAQTALKRRRRGAPPNSSDPDWLPRRALADPAATAAVWLAAADASWFTARHTMTSLAQEAAKRSEARTALARIVERAQTAAEAAQAETPNTSPRSHPWAPDPADAVRTGGKSLRRLTRKATEVLRVGKAGVKKVQVATKAAAQAIRGSWRKRTTTDRSIVAAGVMFPRPDKMWEPRVPYHEDRHAELERPDVRPTCAYHEGSHAEPERPDGKDHVCSTDKTYAELEATRWVNSGVYSNTLMESAARCVESGHVATPSSVLQEAYDTTIERGSCTACVAAVQPDGRLHVTNVGDTSALVLRGKRTILRSTPEMVSDNCPVQLACLQMLAGNELGNTPEDASGYACKLQPGDVVVLASDGLWDNLTDARISSIIESSSVALEEKHALREHAHAVAYQLASEALEHSQQSPRAAIAAHLESQRDIGEEWRPTASPKHRGPFTKTVRRLLSGCFVAPEVKDEEEDEEEVAAFKFPKADDITCVVGMVL</sequence>
<feature type="region of interest" description="Disordered" evidence="2">
    <location>
        <begin position="249"/>
        <end position="280"/>
    </location>
</feature>